<dbReference type="GO" id="GO:0016758">
    <property type="term" value="F:hexosyltransferase activity"/>
    <property type="evidence" value="ECO:0007669"/>
    <property type="project" value="InterPro"/>
</dbReference>
<proteinExistence type="inferred from homology"/>
<protein>
    <submittedName>
        <fullName evidence="9">DUF2029 domain-containing protein</fullName>
    </submittedName>
</protein>
<comment type="similarity">
    <text evidence="7">Belongs to the glycosyltransferase 87 family.</text>
</comment>
<evidence type="ECO:0000256" key="6">
    <source>
        <dbReference type="ARBA" id="ARBA00023136"/>
    </source>
</evidence>
<dbReference type="EMBL" id="JAAEDM010000056">
    <property type="protein sequence ID" value="MBR0672994.1"/>
    <property type="molecule type" value="Genomic_DNA"/>
</dbReference>
<comment type="caution">
    <text evidence="9">The sequence shown here is derived from an EMBL/GenBank/DDBJ whole genome shotgun (WGS) entry which is preliminary data.</text>
</comment>
<dbReference type="GO" id="GO:0005886">
    <property type="term" value="C:plasma membrane"/>
    <property type="evidence" value="ECO:0007669"/>
    <property type="project" value="UniProtKB-SubCell"/>
</dbReference>
<keyword evidence="3" id="KW-0808">Transferase</keyword>
<feature type="transmembrane region" description="Helical" evidence="8">
    <location>
        <begin position="301"/>
        <end position="330"/>
    </location>
</feature>
<comment type="subcellular location">
    <subcellularLocation>
        <location evidence="1">Cell membrane</location>
        <topology evidence="1">Multi-pass membrane protein</topology>
    </subcellularLocation>
</comment>
<evidence type="ECO:0000256" key="1">
    <source>
        <dbReference type="ARBA" id="ARBA00004651"/>
    </source>
</evidence>
<evidence type="ECO:0000313" key="9">
    <source>
        <dbReference type="EMBL" id="MBR0672994.1"/>
    </source>
</evidence>
<evidence type="ECO:0000256" key="4">
    <source>
        <dbReference type="ARBA" id="ARBA00022692"/>
    </source>
</evidence>
<dbReference type="RefSeq" id="WP_211863409.1">
    <property type="nucleotide sequence ID" value="NZ_JAAEDM010000056.1"/>
</dbReference>
<feature type="transmembrane region" description="Helical" evidence="8">
    <location>
        <begin position="109"/>
        <end position="128"/>
    </location>
</feature>
<evidence type="ECO:0000256" key="7">
    <source>
        <dbReference type="ARBA" id="ARBA00024033"/>
    </source>
</evidence>
<evidence type="ECO:0000256" key="5">
    <source>
        <dbReference type="ARBA" id="ARBA00022989"/>
    </source>
</evidence>
<keyword evidence="2" id="KW-1003">Cell membrane</keyword>
<dbReference type="InterPro" id="IPR018584">
    <property type="entry name" value="GT87"/>
</dbReference>
<dbReference type="AlphaFoldDB" id="A0A9X9X0R5"/>
<feature type="transmembrane region" description="Helical" evidence="8">
    <location>
        <begin position="135"/>
        <end position="160"/>
    </location>
</feature>
<sequence length="397" mass="40487">MTPAGGAWLKGGRVLVAGSLIAALYGTLVVAGIVYRAGEAPVGDYLAFHAAGRLAMAGEAAQAYDWAALHAAQAAIIGRPPPGDLGWLNPPGYFFAVIPFSQLPYRAGWLAWILATGFAFALAAWAVLPRAAAVAAALAVPPVLFTASVGQNGLLTAALLGASLALLDRRPAAAGIAIGLLTIKPQLGLLFPLLLVAGGRWRAFGSAAVTALLLAAAASLAFGGESWTAFLASGSGNAARMLAAGQDVSPRIQSVHAFVMRATGWEGLAVLLHGAVALAAAAAALRLWLRRPEGPEEGRAAAAIAAAFLATPYVWGYDMPAIAMAALFLARAGLRDGFLAREKGLIVLACGLPALLAIQPHPLVGPASWLLILALAWRRDRASRLSPARGGSTSAGT</sequence>
<dbReference type="Pfam" id="PF09594">
    <property type="entry name" value="GT87"/>
    <property type="match status" value="1"/>
</dbReference>
<feature type="transmembrane region" description="Helical" evidence="8">
    <location>
        <begin position="345"/>
        <end position="377"/>
    </location>
</feature>
<keyword evidence="6 8" id="KW-0472">Membrane</keyword>
<organism evidence="9 10">
    <name type="scientific">Neoroseomonas soli</name>
    <dbReference type="NCBI Taxonomy" id="1081025"/>
    <lineage>
        <taxon>Bacteria</taxon>
        <taxon>Pseudomonadati</taxon>
        <taxon>Pseudomonadota</taxon>
        <taxon>Alphaproteobacteria</taxon>
        <taxon>Acetobacterales</taxon>
        <taxon>Acetobacteraceae</taxon>
        <taxon>Neoroseomonas</taxon>
    </lineage>
</organism>
<feature type="transmembrane region" description="Helical" evidence="8">
    <location>
        <begin position="268"/>
        <end position="289"/>
    </location>
</feature>
<evidence type="ECO:0000313" key="10">
    <source>
        <dbReference type="Proteomes" id="UP001138751"/>
    </source>
</evidence>
<feature type="transmembrane region" description="Helical" evidence="8">
    <location>
        <begin position="12"/>
        <end position="35"/>
    </location>
</feature>
<feature type="transmembrane region" description="Helical" evidence="8">
    <location>
        <begin position="203"/>
        <end position="222"/>
    </location>
</feature>
<dbReference type="Proteomes" id="UP001138751">
    <property type="component" value="Unassembled WGS sequence"/>
</dbReference>
<reference evidence="9" key="2">
    <citation type="journal article" date="2021" name="Syst. Appl. Microbiol.">
        <title>Roseomonas hellenica sp. nov., isolated from roots of wild-growing Alkanna tinctoria.</title>
        <authorList>
            <person name="Rat A."/>
            <person name="Naranjo H.D."/>
            <person name="Lebbe L."/>
            <person name="Cnockaert M."/>
            <person name="Krigas N."/>
            <person name="Grigoriadou K."/>
            <person name="Maloupa E."/>
            <person name="Willems A."/>
        </authorList>
    </citation>
    <scope>NUCLEOTIDE SEQUENCE</scope>
    <source>
        <strain evidence="9">LMG 31231</strain>
    </source>
</reference>
<reference evidence="9" key="1">
    <citation type="submission" date="2020-01" db="EMBL/GenBank/DDBJ databases">
        <authorList>
            <person name="Rat A."/>
        </authorList>
    </citation>
    <scope>NUCLEOTIDE SEQUENCE</scope>
    <source>
        <strain evidence="9">LMG 31231</strain>
    </source>
</reference>
<evidence type="ECO:0000256" key="2">
    <source>
        <dbReference type="ARBA" id="ARBA00022475"/>
    </source>
</evidence>
<evidence type="ECO:0000256" key="8">
    <source>
        <dbReference type="SAM" id="Phobius"/>
    </source>
</evidence>
<keyword evidence="10" id="KW-1185">Reference proteome</keyword>
<feature type="transmembrane region" description="Helical" evidence="8">
    <location>
        <begin position="172"/>
        <end position="196"/>
    </location>
</feature>
<keyword evidence="5 8" id="KW-1133">Transmembrane helix</keyword>
<gene>
    <name evidence="9" type="ORF">GXW76_17585</name>
</gene>
<name>A0A9X9X0R5_9PROT</name>
<keyword evidence="4 8" id="KW-0812">Transmembrane</keyword>
<accession>A0A9X9X0R5</accession>
<evidence type="ECO:0000256" key="3">
    <source>
        <dbReference type="ARBA" id="ARBA00022679"/>
    </source>
</evidence>